<proteinExistence type="predicted"/>
<keyword evidence="2" id="KW-1185">Reference proteome</keyword>
<gene>
    <name evidence="1" type="ORF">ACFPOE_18155</name>
</gene>
<dbReference type="EMBL" id="JBHSMF010000009">
    <property type="protein sequence ID" value="MFC5499474.1"/>
    <property type="molecule type" value="Genomic_DNA"/>
</dbReference>
<protein>
    <submittedName>
        <fullName evidence="1">N-methyl-D-aspartate receptor NMDAR2C subunit</fullName>
    </submittedName>
</protein>
<sequence length="205" mass="23280">MNVTLHGWQALWRELGAAQADSALFARVIAAWSEPQRHYHTLMHLRECLAQLESAQALLQRPAQARLALWFHDAVYDPTRSDNEERSADWARTAVAAAGLPTGIGERVHAMVMATRHDGIATDTDTRLLVDSDLATLAAPPRRYEEYAQQIRREYQHVPEAEFRQRRKRILQGFLQRPAIFASAHFRAALEQPARENIAAEIARL</sequence>
<comment type="caution">
    <text evidence="1">The sequence shown here is derived from an EMBL/GenBank/DDBJ whole genome shotgun (WGS) entry which is preliminary data.</text>
</comment>
<name>A0ABW0NIE2_9BURK</name>
<dbReference type="PIRSF" id="PIRSF035170">
    <property type="entry name" value="HD_phosphohydro"/>
    <property type="match status" value="1"/>
</dbReference>
<organism evidence="1 2">
    <name type="scientific">Caenimonas terrae</name>
    <dbReference type="NCBI Taxonomy" id="696074"/>
    <lineage>
        <taxon>Bacteria</taxon>
        <taxon>Pseudomonadati</taxon>
        <taxon>Pseudomonadota</taxon>
        <taxon>Betaproteobacteria</taxon>
        <taxon>Burkholderiales</taxon>
        <taxon>Comamonadaceae</taxon>
        <taxon>Caenimonas</taxon>
    </lineage>
</organism>
<evidence type="ECO:0000313" key="2">
    <source>
        <dbReference type="Proteomes" id="UP001596037"/>
    </source>
</evidence>
<dbReference type="RefSeq" id="WP_376851697.1">
    <property type="nucleotide sequence ID" value="NZ_JBHSMF010000009.1"/>
</dbReference>
<dbReference type="InterPro" id="IPR009218">
    <property type="entry name" value="HD_phosphohydro"/>
</dbReference>
<dbReference type="PANTHER" id="PTHR21174:SF0">
    <property type="entry name" value="HD PHOSPHOHYDROLASE FAMILY PROTEIN-RELATED"/>
    <property type="match status" value="1"/>
</dbReference>
<accession>A0ABW0NIE2</accession>
<reference evidence="2" key="1">
    <citation type="journal article" date="2019" name="Int. J. Syst. Evol. Microbiol.">
        <title>The Global Catalogue of Microorganisms (GCM) 10K type strain sequencing project: providing services to taxonomists for standard genome sequencing and annotation.</title>
        <authorList>
            <consortium name="The Broad Institute Genomics Platform"/>
            <consortium name="The Broad Institute Genome Sequencing Center for Infectious Disease"/>
            <person name="Wu L."/>
            <person name="Ma J."/>
        </authorList>
    </citation>
    <scope>NUCLEOTIDE SEQUENCE [LARGE SCALE GENOMIC DNA]</scope>
    <source>
        <strain evidence="2">CCUG 57401</strain>
    </source>
</reference>
<keyword evidence="1" id="KW-0675">Receptor</keyword>
<dbReference type="Proteomes" id="UP001596037">
    <property type="component" value="Unassembled WGS sequence"/>
</dbReference>
<evidence type="ECO:0000313" key="1">
    <source>
        <dbReference type="EMBL" id="MFC5499474.1"/>
    </source>
</evidence>
<dbReference type="SUPFAM" id="SSF109604">
    <property type="entry name" value="HD-domain/PDEase-like"/>
    <property type="match status" value="1"/>
</dbReference>
<dbReference type="PANTHER" id="PTHR21174">
    <property type="match status" value="1"/>
</dbReference>